<dbReference type="SUPFAM" id="SSF48452">
    <property type="entry name" value="TPR-like"/>
    <property type="match status" value="1"/>
</dbReference>
<evidence type="ECO:0000313" key="3">
    <source>
        <dbReference type="Proteomes" id="UP000629025"/>
    </source>
</evidence>
<keyword evidence="1" id="KW-0175">Coiled coil</keyword>
<name>A0ABQ1JYT9_9GAMM</name>
<dbReference type="RefSeq" id="WP_188745519.1">
    <property type="nucleotide sequence ID" value="NZ_BMIJ01000001.1"/>
</dbReference>
<dbReference type="InterPro" id="IPR011990">
    <property type="entry name" value="TPR-like_helical_dom_sf"/>
</dbReference>
<keyword evidence="3" id="KW-1185">Reference proteome</keyword>
<gene>
    <name evidence="2" type="ORF">GCM10011352_05050</name>
</gene>
<protein>
    <submittedName>
        <fullName evidence="2">Uncharacterized protein</fullName>
    </submittedName>
</protein>
<proteinExistence type="predicted"/>
<evidence type="ECO:0000313" key="2">
    <source>
        <dbReference type="EMBL" id="GGB82232.1"/>
    </source>
</evidence>
<dbReference type="EMBL" id="BMIJ01000001">
    <property type="protein sequence ID" value="GGB82232.1"/>
    <property type="molecule type" value="Genomic_DNA"/>
</dbReference>
<accession>A0ABQ1JYT9</accession>
<comment type="caution">
    <text evidence="2">The sequence shown here is derived from an EMBL/GenBank/DDBJ whole genome shotgun (WGS) entry which is preliminary data.</text>
</comment>
<dbReference type="Proteomes" id="UP000629025">
    <property type="component" value="Unassembled WGS sequence"/>
</dbReference>
<reference evidence="3" key="1">
    <citation type="journal article" date="2019" name="Int. J. Syst. Evol. Microbiol.">
        <title>The Global Catalogue of Microorganisms (GCM) 10K type strain sequencing project: providing services to taxonomists for standard genome sequencing and annotation.</title>
        <authorList>
            <consortium name="The Broad Institute Genomics Platform"/>
            <consortium name="The Broad Institute Genome Sequencing Center for Infectious Disease"/>
            <person name="Wu L."/>
            <person name="Ma J."/>
        </authorList>
    </citation>
    <scope>NUCLEOTIDE SEQUENCE [LARGE SCALE GENOMIC DNA]</scope>
    <source>
        <strain evidence="3">CGMCC 1.15341</strain>
    </source>
</reference>
<sequence length="358" mass="41191">MLAKDRDELAVYYCVDDLPGAHIPATRLNGVLERLQQGLPLSKIALNYLEKQGLIALLRHATGGSTSDKFHQDAKVEQARRKQEAEALRVAKEQERQERETARQAQMKLAQEKAKVARQALERDPKYIAKIRNQQLRARYDLDWFIEKDCFAPLMDILRRIDAGKRLSEKNVLWLSTDGEEYFSDSLRTAYHQIEAEFYNTQFNKNHDIWMAVNASSHYRKCGKANVADVLLKSVDIEAKKSPKLRSAFFTTHGGVKRDLGFKEKAIRLGEKAHGLMNKDFRPCTLIGAVYMETGNYILGQQWYEKAVERGATERAIDSELRSIFMRADSASQKAMQAHLLQVDPERYRWTRNLSAKR</sequence>
<evidence type="ECO:0000256" key="1">
    <source>
        <dbReference type="SAM" id="Coils"/>
    </source>
</evidence>
<feature type="coiled-coil region" evidence="1">
    <location>
        <begin position="76"/>
        <end position="112"/>
    </location>
</feature>
<organism evidence="2 3">
    <name type="scientific">Marinobacterium zhoushanense</name>
    <dbReference type="NCBI Taxonomy" id="1679163"/>
    <lineage>
        <taxon>Bacteria</taxon>
        <taxon>Pseudomonadati</taxon>
        <taxon>Pseudomonadota</taxon>
        <taxon>Gammaproteobacteria</taxon>
        <taxon>Oceanospirillales</taxon>
        <taxon>Oceanospirillaceae</taxon>
        <taxon>Marinobacterium</taxon>
    </lineage>
</organism>